<sequence>MVAIVKHKIYTDMSQAEEFAEDFKNELRGMLEQVAKDYKCNVEDLKFTVNNLGVVNIQSMTPLERNMIEAERQHKKQVNIIRKIKGLSNG</sequence>
<accession>A0A0F9KCZ8</accession>
<organism evidence="1">
    <name type="scientific">marine sediment metagenome</name>
    <dbReference type="NCBI Taxonomy" id="412755"/>
    <lineage>
        <taxon>unclassified sequences</taxon>
        <taxon>metagenomes</taxon>
        <taxon>ecological metagenomes</taxon>
    </lineage>
</organism>
<protein>
    <submittedName>
        <fullName evidence="1">Uncharacterized protein</fullName>
    </submittedName>
</protein>
<evidence type="ECO:0000313" key="1">
    <source>
        <dbReference type="EMBL" id="KKM79833.1"/>
    </source>
</evidence>
<comment type="caution">
    <text evidence="1">The sequence shown here is derived from an EMBL/GenBank/DDBJ whole genome shotgun (WGS) entry which is preliminary data.</text>
</comment>
<gene>
    <name evidence="1" type="ORF">LCGC14_1345940</name>
</gene>
<dbReference type="EMBL" id="LAZR01008279">
    <property type="protein sequence ID" value="KKM79833.1"/>
    <property type="molecule type" value="Genomic_DNA"/>
</dbReference>
<dbReference type="AlphaFoldDB" id="A0A0F9KCZ8"/>
<reference evidence="1" key="1">
    <citation type="journal article" date="2015" name="Nature">
        <title>Complex archaea that bridge the gap between prokaryotes and eukaryotes.</title>
        <authorList>
            <person name="Spang A."/>
            <person name="Saw J.H."/>
            <person name="Jorgensen S.L."/>
            <person name="Zaremba-Niedzwiedzka K."/>
            <person name="Martijn J."/>
            <person name="Lind A.E."/>
            <person name="van Eijk R."/>
            <person name="Schleper C."/>
            <person name="Guy L."/>
            <person name="Ettema T.J."/>
        </authorList>
    </citation>
    <scope>NUCLEOTIDE SEQUENCE</scope>
</reference>
<name>A0A0F9KCZ8_9ZZZZ</name>
<proteinExistence type="predicted"/>